<keyword evidence="6" id="KW-1185">Reference proteome</keyword>
<evidence type="ECO:0000256" key="3">
    <source>
        <dbReference type="ARBA" id="ARBA00023163"/>
    </source>
</evidence>
<dbReference type="CDD" id="cd01392">
    <property type="entry name" value="HTH_LacI"/>
    <property type="match status" value="1"/>
</dbReference>
<organism evidence="5 6">
    <name type="scientific">Paenibacillus cisolokensis</name>
    <dbReference type="NCBI Taxonomy" id="1658519"/>
    <lineage>
        <taxon>Bacteria</taxon>
        <taxon>Bacillati</taxon>
        <taxon>Bacillota</taxon>
        <taxon>Bacilli</taxon>
        <taxon>Bacillales</taxon>
        <taxon>Paenibacillaceae</taxon>
        <taxon>Paenibacillus</taxon>
    </lineage>
</organism>
<dbReference type="InterPro" id="IPR000843">
    <property type="entry name" value="HTH_LacI"/>
</dbReference>
<sequence length="320" mass="35191">MATIDDVAKAVGVSKGTVSSVFSKKRPISQEVTERVLAVAKELGYYPNHVARSLATRKTMIAGLKMPISRDMSLSGFEIQMINGVMKQLAKHGYRVLLDTLPEHDDPTSFSMDPVDGVILLNPRKADPRIDRYGQMGIPIVLVGRPDPDDRSLSYVDNDNEALACEVGRYLLGLGHRSVLFLNTIRDMTVASDRAAGLRRAFAERGLALDDDRIAYYSHEAYGNAAAYGYSALREMWGRLSFTAVITDTDRVALGVYRAARELGIAIPDELSVIALNNDATLAQEMEPQLTAVELYAETLGIEAASLLMDMMAEYEPQQK</sequence>
<feature type="domain" description="HTH lacI-type" evidence="4">
    <location>
        <begin position="2"/>
        <end position="56"/>
    </location>
</feature>
<dbReference type="RefSeq" id="WP_244863779.1">
    <property type="nucleotide sequence ID" value="NZ_BOVJ01000191.1"/>
</dbReference>
<keyword evidence="2" id="KW-0238">DNA-binding</keyword>
<protein>
    <submittedName>
        <fullName evidence="5">LacI family transcriptional regulator</fullName>
    </submittedName>
</protein>
<dbReference type="Gene3D" id="1.10.260.40">
    <property type="entry name" value="lambda repressor-like DNA-binding domains"/>
    <property type="match status" value="1"/>
</dbReference>
<gene>
    <name evidence="5" type="primary">malR</name>
    <name evidence="5" type="ORF">PACILC2_51350</name>
</gene>
<dbReference type="Pfam" id="PF13377">
    <property type="entry name" value="Peripla_BP_3"/>
    <property type="match status" value="1"/>
</dbReference>
<accession>A0ABQ4NEB7</accession>
<dbReference type="SMART" id="SM00354">
    <property type="entry name" value="HTH_LACI"/>
    <property type="match status" value="1"/>
</dbReference>
<comment type="caution">
    <text evidence="5">The sequence shown here is derived from an EMBL/GenBank/DDBJ whole genome shotgun (WGS) entry which is preliminary data.</text>
</comment>
<evidence type="ECO:0000256" key="2">
    <source>
        <dbReference type="ARBA" id="ARBA00023125"/>
    </source>
</evidence>
<dbReference type="Proteomes" id="UP000680304">
    <property type="component" value="Unassembled WGS sequence"/>
</dbReference>
<keyword evidence="1" id="KW-0805">Transcription regulation</keyword>
<evidence type="ECO:0000259" key="4">
    <source>
        <dbReference type="PROSITE" id="PS50932"/>
    </source>
</evidence>
<dbReference type="PANTHER" id="PTHR30146:SF109">
    <property type="entry name" value="HTH-TYPE TRANSCRIPTIONAL REGULATOR GALS"/>
    <property type="match status" value="1"/>
</dbReference>
<name>A0ABQ4NEB7_9BACL</name>
<evidence type="ECO:0000313" key="5">
    <source>
        <dbReference type="EMBL" id="GIQ66567.1"/>
    </source>
</evidence>
<dbReference type="InterPro" id="IPR010982">
    <property type="entry name" value="Lambda_DNA-bd_dom_sf"/>
</dbReference>
<dbReference type="InterPro" id="IPR028082">
    <property type="entry name" value="Peripla_BP_I"/>
</dbReference>
<keyword evidence="3" id="KW-0804">Transcription</keyword>
<proteinExistence type="predicted"/>
<dbReference type="Gene3D" id="3.40.50.2300">
    <property type="match status" value="2"/>
</dbReference>
<dbReference type="Pfam" id="PF00356">
    <property type="entry name" value="LacI"/>
    <property type="match status" value="1"/>
</dbReference>
<dbReference type="SUPFAM" id="SSF47413">
    <property type="entry name" value="lambda repressor-like DNA-binding domains"/>
    <property type="match status" value="1"/>
</dbReference>
<dbReference type="EMBL" id="BOVJ01000191">
    <property type="protein sequence ID" value="GIQ66567.1"/>
    <property type="molecule type" value="Genomic_DNA"/>
</dbReference>
<reference evidence="5 6" key="1">
    <citation type="submission" date="2021-04" db="EMBL/GenBank/DDBJ databases">
        <title>Draft genome sequence of Paenibacillus cisolokensis, LC2-13A.</title>
        <authorList>
            <person name="Uke A."/>
            <person name="Chhe C."/>
            <person name="Baramee S."/>
            <person name="Kosugi A."/>
        </authorList>
    </citation>
    <scope>NUCLEOTIDE SEQUENCE [LARGE SCALE GENOMIC DNA]</scope>
    <source>
        <strain evidence="5 6">LC2-13A</strain>
    </source>
</reference>
<dbReference type="SUPFAM" id="SSF53822">
    <property type="entry name" value="Periplasmic binding protein-like I"/>
    <property type="match status" value="1"/>
</dbReference>
<evidence type="ECO:0000256" key="1">
    <source>
        <dbReference type="ARBA" id="ARBA00023015"/>
    </source>
</evidence>
<dbReference type="PROSITE" id="PS50932">
    <property type="entry name" value="HTH_LACI_2"/>
    <property type="match status" value="1"/>
</dbReference>
<evidence type="ECO:0000313" key="6">
    <source>
        <dbReference type="Proteomes" id="UP000680304"/>
    </source>
</evidence>
<dbReference type="PANTHER" id="PTHR30146">
    <property type="entry name" value="LACI-RELATED TRANSCRIPTIONAL REPRESSOR"/>
    <property type="match status" value="1"/>
</dbReference>
<dbReference type="InterPro" id="IPR046335">
    <property type="entry name" value="LacI/GalR-like_sensor"/>
</dbReference>